<sequence length="30" mass="3355">MPGGRCWQTPPVLSVDKVAGYKQRLLIVIE</sequence>
<gene>
    <name evidence="1" type="ORF">OPDIPICF_00307</name>
</gene>
<dbReference type="Proteomes" id="UP000441399">
    <property type="component" value="Unassembled WGS sequence"/>
</dbReference>
<organism evidence="1 2">
    <name type="scientific">BD1-7 clade bacterium</name>
    <dbReference type="NCBI Taxonomy" id="2029982"/>
    <lineage>
        <taxon>Bacteria</taxon>
        <taxon>Pseudomonadati</taxon>
        <taxon>Pseudomonadota</taxon>
        <taxon>Gammaproteobacteria</taxon>
        <taxon>Cellvibrionales</taxon>
        <taxon>Spongiibacteraceae</taxon>
        <taxon>BD1-7 clade</taxon>
    </lineage>
</organism>
<evidence type="ECO:0000313" key="1">
    <source>
        <dbReference type="EMBL" id="CAA0081424.1"/>
    </source>
</evidence>
<dbReference type="EMBL" id="CACSIO010000001">
    <property type="protein sequence ID" value="CAA0081424.1"/>
    <property type="molecule type" value="Genomic_DNA"/>
</dbReference>
<proteinExistence type="predicted"/>
<evidence type="ECO:0000313" key="2">
    <source>
        <dbReference type="Proteomes" id="UP000441399"/>
    </source>
</evidence>
<name>A0A5S9MWF1_9GAMM</name>
<dbReference type="AlphaFoldDB" id="A0A5S9MWF1"/>
<reference evidence="1 2" key="1">
    <citation type="submission" date="2019-11" db="EMBL/GenBank/DDBJ databases">
        <authorList>
            <person name="Holert J."/>
        </authorList>
    </citation>
    <scope>NUCLEOTIDE SEQUENCE [LARGE SCALE GENOMIC DNA]</scope>
    <source>
        <strain evidence="1">SB11_3</strain>
    </source>
</reference>
<keyword evidence="2" id="KW-1185">Reference proteome</keyword>
<protein>
    <submittedName>
        <fullName evidence="1">Uncharacterized protein</fullName>
    </submittedName>
</protein>
<accession>A0A5S9MWF1</accession>